<evidence type="ECO:0000313" key="5">
    <source>
        <dbReference type="Proteomes" id="UP000239273"/>
    </source>
</evidence>
<gene>
    <name evidence="4" type="ORF">BTO23_15870</name>
</gene>
<feature type="non-terminal residue" evidence="4">
    <location>
        <position position="2944"/>
    </location>
</feature>
<dbReference type="InterPro" id="IPR008969">
    <property type="entry name" value="CarboxyPept-like_regulatory"/>
</dbReference>
<dbReference type="EMBL" id="MSCP01000002">
    <property type="protein sequence ID" value="PQJ87579.1"/>
    <property type="molecule type" value="Genomic_DNA"/>
</dbReference>
<dbReference type="PROSITE" id="PS51257">
    <property type="entry name" value="PROKAR_LIPOPROTEIN"/>
    <property type="match status" value="1"/>
</dbReference>
<feature type="domain" description="Bacterial Ig-like" evidence="3">
    <location>
        <begin position="2404"/>
        <end position="2501"/>
    </location>
</feature>
<reference evidence="4 5" key="1">
    <citation type="submission" date="2016-12" db="EMBL/GenBank/DDBJ databases">
        <title>Diversity of luminous bacteria.</title>
        <authorList>
            <person name="Yoshizawa S."/>
            <person name="Kogure K."/>
        </authorList>
    </citation>
    <scope>NUCLEOTIDE SEQUENCE [LARGE SCALE GENOMIC DNA]</scope>
    <source>
        <strain evidence="4 5">NBRC 105001</strain>
    </source>
</reference>
<dbReference type="Proteomes" id="UP000239273">
    <property type="component" value="Unassembled WGS sequence"/>
</dbReference>
<accession>A0A2S7X8A5</accession>
<feature type="signal peptide" evidence="2">
    <location>
        <begin position="1"/>
        <end position="24"/>
    </location>
</feature>
<dbReference type="NCBIfam" id="NF032891">
    <property type="entry name" value="tail_200_repeat"/>
    <property type="match status" value="2"/>
</dbReference>
<protein>
    <recommendedName>
        <fullName evidence="3">Bacterial Ig-like domain-containing protein</fullName>
    </recommendedName>
</protein>
<dbReference type="Pfam" id="PF19078">
    <property type="entry name" value="Big_12"/>
    <property type="match status" value="1"/>
</dbReference>
<proteinExistence type="predicted"/>
<evidence type="ECO:0000256" key="1">
    <source>
        <dbReference type="SAM" id="MobiDB-lite"/>
    </source>
</evidence>
<keyword evidence="2" id="KW-0732">Signal</keyword>
<comment type="caution">
    <text evidence="4">The sequence shown here is derived from an EMBL/GenBank/DDBJ whole genome shotgun (WGS) entry which is preliminary data.</text>
</comment>
<dbReference type="SUPFAM" id="SSF49464">
    <property type="entry name" value="Carboxypeptidase regulatory domain-like"/>
    <property type="match status" value="1"/>
</dbReference>
<sequence length="2944" mass="318012">MCLNRLFKLLISTLFLFLISSCGGESSDTSPPERKTTPVSGILFDAPIAGARVVIWEYANGLMGKKLGETTTSSAGEYSIEINSGSMPILVQAQGGAYTDPSTGKVVYEGGGKTLKFEATVYFNENKTNKVMLTPLSLVAKGLADYYIEIQGRDAASAINTANTTISNMYGFDVHTVEPIDIVRRGQSAYVSDGHKYGAYLTAYSSYALDLSKKYSAEEDDDIYTSFTLAELSYRDIAADGLLDGLEIDSISGLIKGISFGKEPVTSEMYSNNLAQHLLITVNSSLLNVSGTNPKDYEPFAARINSFGTSTDPIGIVPPRNETPIDDEVPTTKRTDSDILAKVDTIDLLLQDNVGLKGAEAYLQYKDSNGWSVEFACPEGDFGEGYCQFDLSSLKEGERESEAFVQVNTLNLDQVSDSIVEAKLLIYAEDIVGNKNITPTEISFTWDNKAPVIEVTSPTTFNPTIGTPYLLEGYVKEDSANIGTLTVSFNGGTPEILNCTPYNTANGYECSFQKNYEKELFVSSITQFTISAVDAIGNNGSFVHEVLSDIIKPTQSVSYPDAAMNFIQIVNNVRQEVTEPYNSSSFSNIDQANKFLNIQYGYAKDGLLAMHPTIDFENFNKAVLDTNQIPYIKVKVTDPADASSPGTNLGTSAELLVLNVSYTATEDGQNSASETFSVNSTMPNTIPHETISFDENGYAKEVIYYIPFTKEIFGEGFTSINEKHIQEITLTTKDASTNTSDPWITELRSSFNLPEVNVITPFVNATASFEIYADNGSPQLIATCTTAQDPMVSDPGQFALDVSSCSISSEYIGEVIKVTLSSRSSSTFYNQWSRKEKQTVELNAGSGFSAHVLLTESQNLYITELAVYQSGFFDYLWNLEPNKSKEKAKETLASVNKMLTEGKSFFGFNPVVTPYATNEEIESNTPTNPSLSYQHRYLLESLMILSDKSAIDDSVDFSKAFYGDFSSDGKPDGKGLDGSTITLGNYSLSEDTYRADLANIYYKYLKTLGIEESIAMAYADQYATANPVLNGENLFSDSGVSIDILPPNVTMNPTVDSIGKSFKKGNTWYISGEITAELNLKDPSGIDESNAERPLVLSPSWTNANGVNTVIPGMTFTPSSGNSQFDQNYVFVFNSASTEYADIKSFDLDVSVSDIHQNDYGYTSAPYADMFIVDNKAPEFEYRAPFYGLADPEYDENTYLNLNTKLNLTFLVSDVVGDLINVRQVVLTKGAIKKTLGKDDFYINTDQQFVISLCKSTVCTDDSDTVIDLDDGEWSFALEGEDLLGNRVRAQDMDAPKYVLNIDSSAPEVTTGTSAKFLGGNQKWNPNGVILWGSLSAAKDIKIKLNRPGSSWVDVVECSVGKGEPCNDYPAYLTGTAPNYEVQLVAEHFTHGVDNQFKVTAINAAFPSNSGEGTHTFKVDKNGPDILLTSPPLADMLSNGNNVMGRNFDIKITRVSDDSAVANLSVFQEKNDGTRVSLKENISVESPENPFQISLKNEETARIQLDTESNLVDLIVEASDEFGFTKNTNKIGMIYDIEGPSIALTNYSSSEYYRANYIFNLNALDLSLTGDVSASGVSQGTVKYWVYTGSEPAEGDSGNSPTVSEPNAIILNAPNGSDEVNLKILAKDVRGNESTQVPFVVKVNEAIPLTEFSMTYSDGAAIENNIATEKKDIKLILKIEDKSGIASVISSYTLEGVAGSNTINFSQTVDPKVWEATLSPNVDGTYLISATITNNTKANKESEVLKSEINPTLMVQTEGVELSITKPINFVSHISNKDLNVEFEKVNEAGIKTLECWVRENYIDEGVPADKTYYKIYNEPKNPECSITLDKNFLDNPVLITKTVGTNAAEKIQKFSFKMVDVEAPYIPYVKDKTGYALQSSEVIFEGEPEVKKLQLNIDYIDLDSNLDLTELPKLVANGVTFDPVTCEKSTGNSSLVSCKYKEDYVKLIRRIDTTHYVSSPNVIDNAGNTIPNNDRKFELIIPTGDFTTEITNLVDNQYINGKEITFDFRVKLFKESNLYDVTVSVAGDIYSLNNDVNNFENLIVCADDADAKCSTFTGQLPDDYALDNVNINLVATDVWANTAPSSRLVLLDNVAPTIGDTYQLSSGDSADKVRLTFDIADNISGSGLNNVMYQISDINFDETKTADFNYIDVDKNQIKDKDIISVQITAKDNVGLSIYKSIAIDLRKPVLTLEMGGNSELLGNKVALKERLQDFTIKSVPTESIKMTGFTLTLTNGSETISEAGDFVGNSGSSQFIFNDNQQGEYTLTLVAIDSIGRDIASFTYESMDFGASGATTYVDFSAPTIGAISGEQITPLPTNDLYKFDVKSVIQDANLNQNSIVSTVTFNSKSYSPTSMTKPSVVGEPYVFHYSVPAGTYVATVKATDFINQENSNTGSIEVAEATVPELTITSSHNDLGSEATSTITFSFSEDVIGFTKDDVVLSASDSGATGTLDMSTWTAGPAQSWTAIYTAPKGENKTVTISVAEGSYTSTITVDGNAATGDIAIKGVLPTVSNTVFNPIHADNLKSVEVKVDFSASVSDVKATLLTAPVSWISGQGSDKWVGNVVVPASSDDRLILMVSEFTDTYGNVGEADNSGVLYLTPSITVTPITGGVINESDASNVAISGTTTRFDVGKEITVAFSNSKDSSSLPTVTATVDSDGNWTAASANLSSWTDGTITVKATGSNQHNIAAKEAKTTAQLSTEKPTLTSVVSNPTSGKTGDNIEVTATFSVAVSNATAKLGSSDVVWTSGQDTAVWVGEVDIPSSSAADTEFTYRVQGFSDTNGNLGDPITTGSVYLTPSITITPITGGVINETDAANLIISGTTTRFEAGKEVTIAFSNSKDSSPLPTVTATVDSDGNWTAASANLSSWTDGTITVKATGSNQHNIAAKEATTTAQLSTEKPTLTSVVSNPTSGKTGDKIGVTATFSVAVNNATAKLGS</sequence>
<dbReference type="InterPro" id="IPR044048">
    <property type="entry name" value="Big_12"/>
</dbReference>
<dbReference type="OrthoDB" id="5807000at2"/>
<name>A0A2S7X8A5_9GAMM</name>
<dbReference type="InterPro" id="IPR013783">
    <property type="entry name" value="Ig-like_fold"/>
</dbReference>
<feature type="region of interest" description="Disordered" evidence="1">
    <location>
        <begin position="312"/>
        <end position="332"/>
    </location>
</feature>
<dbReference type="RefSeq" id="WP_105064015.1">
    <property type="nucleotide sequence ID" value="NZ_MSCP01000002.1"/>
</dbReference>
<evidence type="ECO:0000256" key="2">
    <source>
        <dbReference type="SAM" id="SignalP"/>
    </source>
</evidence>
<dbReference type="Gene3D" id="2.60.40.10">
    <property type="entry name" value="Immunoglobulins"/>
    <property type="match status" value="2"/>
</dbReference>
<evidence type="ECO:0000259" key="3">
    <source>
        <dbReference type="Pfam" id="PF19078"/>
    </source>
</evidence>
<organism evidence="4 5">
    <name type="scientific">Aliivibrio sifiae</name>
    <dbReference type="NCBI Taxonomy" id="566293"/>
    <lineage>
        <taxon>Bacteria</taxon>
        <taxon>Pseudomonadati</taxon>
        <taxon>Pseudomonadota</taxon>
        <taxon>Gammaproteobacteria</taxon>
        <taxon>Vibrionales</taxon>
        <taxon>Vibrionaceae</taxon>
        <taxon>Aliivibrio</taxon>
    </lineage>
</organism>
<feature type="chain" id="PRO_5015603056" description="Bacterial Ig-like domain-containing protein" evidence="2">
    <location>
        <begin position="25"/>
        <end position="2944"/>
    </location>
</feature>
<evidence type="ECO:0000313" key="4">
    <source>
        <dbReference type="EMBL" id="PQJ87579.1"/>
    </source>
</evidence>